<dbReference type="AlphaFoldDB" id="A0A6M0RDI3"/>
<dbReference type="Gene3D" id="2.60.40.740">
    <property type="match status" value="1"/>
</dbReference>
<evidence type="ECO:0000313" key="2">
    <source>
        <dbReference type="EMBL" id="NEZ47897.1"/>
    </source>
</evidence>
<accession>A0A6M0RDI3</accession>
<evidence type="ECO:0000259" key="1">
    <source>
        <dbReference type="Pfam" id="PF01345"/>
    </source>
</evidence>
<dbReference type="EMBL" id="SXDP01000015">
    <property type="protein sequence ID" value="NEZ47897.1"/>
    <property type="molecule type" value="Genomic_DNA"/>
</dbReference>
<dbReference type="Pfam" id="PF01345">
    <property type="entry name" value="DUF11"/>
    <property type="match status" value="1"/>
</dbReference>
<dbReference type="NCBIfam" id="TIGR01451">
    <property type="entry name" value="B_ant_repeat"/>
    <property type="match status" value="1"/>
</dbReference>
<organism evidence="2 3">
    <name type="scientific">Clostridium niameyense</name>
    <dbReference type="NCBI Taxonomy" id="1622073"/>
    <lineage>
        <taxon>Bacteria</taxon>
        <taxon>Bacillati</taxon>
        <taxon>Bacillota</taxon>
        <taxon>Clostridia</taxon>
        <taxon>Eubacteriales</taxon>
        <taxon>Clostridiaceae</taxon>
        <taxon>Clostridium</taxon>
    </lineage>
</organism>
<dbReference type="SUPFAM" id="SSF49401">
    <property type="entry name" value="Bacterial adhesins"/>
    <property type="match status" value="1"/>
</dbReference>
<keyword evidence="3" id="KW-1185">Reference proteome</keyword>
<protein>
    <submittedName>
        <fullName evidence="2">DUF11 domain-containing protein</fullName>
    </submittedName>
</protein>
<reference evidence="2 3" key="1">
    <citation type="submission" date="2019-04" db="EMBL/GenBank/DDBJ databases">
        <title>Genome sequencing of Clostridium botulinum Groups I-IV and Clostridium butyricum.</title>
        <authorList>
            <person name="Brunt J."/>
            <person name="Van Vliet A.H.M."/>
            <person name="Stringer S.C."/>
            <person name="Carter A.T."/>
            <person name="Peck M.W."/>
        </authorList>
    </citation>
    <scope>NUCLEOTIDE SEQUENCE [LARGE SCALE GENOMIC DNA]</scope>
    <source>
        <strain evidence="2 3">IFR 18/094</strain>
    </source>
</reference>
<dbReference type="Gene3D" id="2.60.40.3440">
    <property type="match status" value="1"/>
</dbReference>
<dbReference type="PANTHER" id="PTHR34819:SF3">
    <property type="entry name" value="CELL SURFACE PROTEIN"/>
    <property type="match status" value="1"/>
</dbReference>
<dbReference type="InterPro" id="IPR051172">
    <property type="entry name" value="Chlamydia_OmcB"/>
</dbReference>
<feature type="domain" description="DUF11" evidence="1">
    <location>
        <begin position="354"/>
        <end position="455"/>
    </location>
</feature>
<sequence>MSFNNIFSTTTTGAIVFTGNTLGLSKASNSQNAGTSDSIGAFISTNPKINIPTYPYPPGTTLAYFSNSSSAVLNIPDESTILYAQLIWGGTYKVSGEDYTNYLNNPIDLTIPNSSSDIIKIYPKIQDSSFNYNDTYLYSNSANITNYVTEALSGTYTVGNVVGTTSPTNNNNCCGWTLAVVYKNSTLPYRNLNLFVGGEFIDSTSSSSISISGFTTPSTGPTHGRILVSALEGDANISGDQVLFGPDADNLNALSGTNNPVNNFFGSQINNSKGLIDILGTFGSQNQIVATTGSDVGTNIIGGRQGLDITNIDITSALTPSQTSATVKFVTTDDTYLPNAIGTQIDINAPVFTITKSSTEDFVIPNDTVFPYSITINNTGSIPANNCLLKDTLPQGLSFVPNSLTVDSKASTENIEDGVNLGTVAPGTTIKITFNVTATDFPYDKSSYSNSARLTYNFQSTIGFIQGLTQSNSLSTETSAFLLPPLLPNVQAITYKNTPVTGKLRAISSTTTISSYKLASNPTNGFSNVNLDGSWLYTPKVGFTGTDTFSTSVTDNNGDSSICTITIIVKDVFKYQNPINLKVNKIIFPKVGVESCHYI</sequence>
<comment type="caution">
    <text evidence="2">The sequence shown here is derived from an EMBL/GenBank/DDBJ whole genome shotgun (WGS) entry which is preliminary data.</text>
</comment>
<dbReference type="RefSeq" id="WP_163249795.1">
    <property type="nucleotide sequence ID" value="NZ_SXDP01000015.1"/>
</dbReference>
<evidence type="ECO:0000313" key="3">
    <source>
        <dbReference type="Proteomes" id="UP000473885"/>
    </source>
</evidence>
<dbReference type="PANTHER" id="PTHR34819">
    <property type="entry name" value="LARGE CYSTEINE-RICH PERIPLASMIC PROTEIN OMCB"/>
    <property type="match status" value="1"/>
</dbReference>
<dbReference type="InterPro" id="IPR001434">
    <property type="entry name" value="OmcB-like_DUF11"/>
</dbReference>
<dbReference type="InterPro" id="IPR008966">
    <property type="entry name" value="Adhesion_dom_sf"/>
</dbReference>
<dbReference type="Pfam" id="PF17963">
    <property type="entry name" value="Big_9"/>
    <property type="match status" value="1"/>
</dbReference>
<gene>
    <name evidence="2" type="ORF">FDF74_11970</name>
</gene>
<name>A0A6M0RDI3_9CLOT</name>
<dbReference type="Proteomes" id="UP000473885">
    <property type="component" value="Unassembled WGS sequence"/>
</dbReference>
<dbReference type="InterPro" id="IPR047589">
    <property type="entry name" value="DUF11_rpt"/>
</dbReference>
<proteinExistence type="predicted"/>